<keyword evidence="2" id="KW-0843">Virulence</keyword>
<name>A0A502DU81_9BURK</name>
<feature type="domain" description="Autotransporter" evidence="4">
    <location>
        <begin position="926"/>
        <end position="1203"/>
    </location>
</feature>
<dbReference type="EMBL" id="RCZI01000002">
    <property type="protein sequence ID" value="TPG28998.1"/>
    <property type="molecule type" value="Genomic_DNA"/>
</dbReference>
<dbReference type="Pfam" id="PF13018">
    <property type="entry name" value="ESPR"/>
    <property type="match status" value="1"/>
</dbReference>
<dbReference type="AlphaFoldDB" id="A0A502DU81"/>
<dbReference type="OrthoDB" id="5760545at2"/>
<evidence type="ECO:0000259" key="4">
    <source>
        <dbReference type="PROSITE" id="PS51208"/>
    </source>
</evidence>
<sequence>MNRIHRIVLNRSLNVCQAVSEVATGGRGGSSASTSTSSFSPALKLSGLASACLLALAAMGPGSAWADGGAGGGSLPVALTTGGAGGNNTAPNGQNGNVAPIQTYLLGTGGGGGGVSAQTGIGGNGGEGGNGGAGGAGGAVGQTFGAGTASSNVTGSAGAVGEKPTDVVGNDIDGGGGGGGGGGAGAVANGTSLSVASGVTLAGGTGGEGGKSDLSTAPGLNSGGGGGGGGQGGMGLLVVGSQTTVTNAGALRGGQGGAGGEANPYITVGTNTNGGGGGGGAGDGGDALIFATPGGTLVNSGSAIGGNGGLGGIGEVNGTSGNGGAGVRASNATIVNNGTITGGNGGAATVTTTDGGRAGVGGVGVIGANLNVTNNGALSGGIAGDGVQADAVRFTGGVNRLELQAGSVVTGNAVGVAGGTDTLALGGATNASFDASQIGPTAQYRNFVAFEKTGASTWALNGAPTGATPWTVNEGRLSIATDASLGDAGNTLTLNGGGLQTTADLTVGRAIALTGTGGTLSTAAGTTAIVAGPISGAGALVKDEAGTLVLTGANGYTGGTTVSAGTLQVGNGGTTGSIVGNVVNNGTLAFDRSDATTFPGTVSGSGAVAQVGTGSTTLAATNTYTGGTRVSAGTLVGSATSFGSGAIVDNAALVINQPTDATLANTLSGTGTVTKNGTGTLRYTGNGTAFSGNTLVNSGALAVDGSLGGGLTVGNGAALQGTGTVGNTTLLSGATVAPGNGIGTLNVNGNLTFAPGSRYQVQTTPDGRSDLIRVTGAATLGGASVVVLAADGNWNPVTRYTILTSGSRVGTFGGVTSNFAFLDPTLNYIGQDVILSLTRNNVDFANVGLTPNQQASGGAIDRANTGTLYNAVVQLDAPTARNAFDQLSGELHASVKSAALEDSRFIREASLDRARQSLGGIATADDVSGRGGLWARALHSEGRIATDGNAGRIDRDISGLFIGADTQVDDSTRVGVVGGYTRSQVDLDARTSSADIDTYHLGLYGGKQWGALGLRGGASYSWSEVDTRRNVAFPGFSDTLRAEYDAKTAQVFGELGWTVPAGSGSLEPFVGLAHVRLKTDGFTENGGVAALRAQGDTTSTTFSTLGVRGNAGAVSLGGVQATVRGMVGWRHAFGDTTPTTAAAFANQSAFIVAGVPIGKDVAVFEGGLDFALQRNLTLGVSYSGQVGNGVQDHGVRANLLWKF</sequence>
<dbReference type="Pfam" id="PF03797">
    <property type="entry name" value="Autotransporter"/>
    <property type="match status" value="1"/>
</dbReference>
<protein>
    <submittedName>
        <fullName evidence="5">Autotransporter domain-containing protein</fullName>
    </submittedName>
</protein>
<dbReference type="InterPro" id="IPR036709">
    <property type="entry name" value="Autotransporte_beta_dom_sf"/>
</dbReference>
<keyword evidence="1" id="KW-0732">Signal</keyword>
<proteinExistence type="predicted"/>
<feature type="compositionally biased region" description="Gly residues" evidence="3">
    <location>
        <begin position="172"/>
        <end position="183"/>
    </location>
</feature>
<dbReference type="NCBIfam" id="TIGR01414">
    <property type="entry name" value="autotrans_barl"/>
    <property type="match status" value="1"/>
</dbReference>
<dbReference type="SUPFAM" id="SSF51126">
    <property type="entry name" value="Pectin lyase-like"/>
    <property type="match status" value="1"/>
</dbReference>
<dbReference type="InterPro" id="IPR011050">
    <property type="entry name" value="Pectin_lyase_fold/virulence"/>
</dbReference>
<comment type="caution">
    <text evidence="5">The sequence shown here is derived from an EMBL/GenBank/DDBJ whole genome shotgun (WGS) entry which is preliminary data.</text>
</comment>
<dbReference type="SMART" id="SM00869">
    <property type="entry name" value="Autotransporter"/>
    <property type="match status" value="1"/>
</dbReference>
<accession>A0A502DU81</accession>
<dbReference type="Gene3D" id="2.40.128.130">
    <property type="entry name" value="Autotransporter beta-domain"/>
    <property type="match status" value="1"/>
</dbReference>
<feature type="region of interest" description="Disordered" evidence="3">
    <location>
        <begin position="204"/>
        <end position="228"/>
    </location>
</feature>
<feature type="region of interest" description="Disordered" evidence="3">
    <location>
        <begin position="153"/>
        <end position="183"/>
    </location>
</feature>
<evidence type="ECO:0000256" key="3">
    <source>
        <dbReference type="SAM" id="MobiDB-lite"/>
    </source>
</evidence>
<dbReference type="InterPro" id="IPR005546">
    <property type="entry name" value="Autotransporte_beta"/>
</dbReference>
<dbReference type="InterPro" id="IPR024973">
    <property type="entry name" value="ESPR"/>
</dbReference>
<organism evidence="5 6">
    <name type="scientific">Variovorax guangxiensis</name>
    <dbReference type="NCBI Taxonomy" id="1775474"/>
    <lineage>
        <taxon>Bacteria</taxon>
        <taxon>Pseudomonadati</taxon>
        <taxon>Pseudomonadota</taxon>
        <taxon>Betaproteobacteria</taxon>
        <taxon>Burkholderiales</taxon>
        <taxon>Comamonadaceae</taxon>
        <taxon>Variovorax</taxon>
    </lineage>
</organism>
<reference evidence="5 6" key="1">
    <citation type="journal article" date="2019" name="Environ. Microbiol.">
        <title>Species interactions and distinct microbial communities in high Arctic permafrost affected cryosols are associated with the CH4 and CO2 gas fluxes.</title>
        <authorList>
            <person name="Altshuler I."/>
            <person name="Hamel J."/>
            <person name="Turney S."/>
            <person name="Magnuson E."/>
            <person name="Levesque R."/>
            <person name="Greer C."/>
            <person name="Whyte L.G."/>
        </authorList>
    </citation>
    <scope>NUCLEOTIDE SEQUENCE [LARGE SCALE GENOMIC DNA]</scope>
    <source>
        <strain evidence="5 6">S06.C</strain>
    </source>
</reference>
<evidence type="ECO:0000313" key="6">
    <source>
        <dbReference type="Proteomes" id="UP000319212"/>
    </source>
</evidence>
<dbReference type="InterPro" id="IPR013425">
    <property type="entry name" value="Autotrns_rpt"/>
</dbReference>
<dbReference type="Proteomes" id="UP000319212">
    <property type="component" value="Unassembled WGS sequence"/>
</dbReference>
<dbReference type="GO" id="GO:0019867">
    <property type="term" value="C:outer membrane"/>
    <property type="evidence" value="ECO:0007669"/>
    <property type="project" value="InterPro"/>
</dbReference>
<dbReference type="PROSITE" id="PS51208">
    <property type="entry name" value="AUTOTRANSPORTER"/>
    <property type="match status" value="1"/>
</dbReference>
<dbReference type="Pfam" id="PF12951">
    <property type="entry name" value="PATR"/>
    <property type="match status" value="4"/>
</dbReference>
<gene>
    <name evidence="5" type="ORF">EAH82_09505</name>
</gene>
<evidence type="ECO:0000256" key="2">
    <source>
        <dbReference type="ARBA" id="ARBA00023026"/>
    </source>
</evidence>
<dbReference type="SUPFAM" id="SSF103515">
    <property type="entry name" value="Autotransporter"/>
    <property type="match status" value="1"/>
</dbReference>
<dbReference type="RefSeq" id="WP_140841083.1">
    <property type="nucleotide sequence ID" value="NZ_RCZI01000002.1"/>
</dbReference>
<evidence type="ECO:0000313" key="5">
    <source>
        <dbReference type="EMBL" id="TPG28998.1"/>
    </source>
</evidence>
<dbReference type="NCBIfam" id="TIGR02601">
    <property type="entry name" value="autotrns_rpt"/>
    <property type="match status" value="2"/>
</dbReference>
<evidence type="ECO:0000256" key="1">
    <source>
        <dbReference type="ARBA" id="ARBA00022729"/>
    </source>
</evidence>
<dbReference type="InterPro" id="IPR006315">
    <property type="entry name" value="OM_autotransptr_brl_dom"/>
</dbReference>